<dbReference type="RefSeq" id="WP_048560009.1">
    <property type="nucleotide sequence ID" value="NZ_CP133557.1"/>
</dbReference>
<protein>
    <submittedName>
        <fullName evidence="2">Alkaline D-peptidase</fullName>
    </submittedName>
</protein>
<dbReference type="EMBL" id="NVPQ01000066">
    <property type="protein sequence ID" value="PDY38571.1"/>
    <property type="molecule type" value="Genomic_DNA"/>
</dbReference>
<comment type="caution">
    <text evidence="2">The sequence shown here is derived from an EMBL/GenBank/DDBJ whole genome shotgun (WGS) entry which is preliminary data.</text>
</comment>
<reference evidence="2 3" key="1">
    <citation type="submission" date="2017-09" db="EMBL/GenBank/DDBJ databases">
        <title>Large-scale bioinformatics analysis of Bacillus genomes uncovers conserved roles of natural products in bacterial physiology.</title>
        <authorList>
            <consortium name="Agbiome Team Llc"/>
            <person name="Bleich R.M."/>
            <person name="Grubbs K.J."/>
            <person name="Santa Maria K.C."/>
            <person name="Allen S.E."/>
            <person name="Farag S."/>
            <person name="Shank E.A."/>
            <person name="Bowers A."/>
        </authorList>
    </citation>
    <scope>NUCLEOTIDE SEQUENCE [LARGE SCALE GENOMIC DNA]</scope>
    <source>
        <strain evidence="2 3">AFS098222</strain>
    </source>
</reference>
<dbReference type="Pfam" id="PF00144">
    <property type="entry name" value="Beta-lactamase"/>
    <property type="match status" value="2"/>
</dbReference>
<dbReference type="PANTHER" id="PTHR46825:SF7">
    <property type="entry name" value="D-ALANYL-D-ALANINE CARBOXYPEPTIDASE"/>
    <property type="match status" value="1"/>
</dbReference>
<gene>
    <name evidence="2" type="ORF">COO17_20845</name>
</gene>
<dbReference type="InterPro" id="IPR012338">
    <property type="entry name" value="Beta-lactam/transpept-like"/>
</dbReference>
<dbReference type="Gene3D" id="3.40.710.10">
    <property type="entry name" value="DD-peptidase/beta-lactamase superfamily"/>
    <property type="match status" value="2"/>
</dbReference>
<feature type="domain" description="Beta-lactamase-related" evidence="1">
    <location>
        <begin position="387"/>
        <end position="681"/>
    </location>
</feature>
<evidence type="ECO:0000313" key="3">
    <source>
        <dbReference type="Proteomes" id="UP000220111"/>
    </source>
</evidence>
<sequence length="720" mass="78475">MKSFILKKGTSLTLTGAILVGALAIPSYENVHAVNTRTSIEQVIDKAADAKNVPGVIVTVKNGEASWAYASGEGNIERNHKVDADSAFRIGSTTKTFVATVVLQLAGEKKLSLDDTVEKWLPGLIKGKDYDGSKITIRQLLNHTSGIADYLTPDLKEKLIENPSEKYTAEQLISRALQLEPVKGWSYSNTNMVIIGLIIQKVTGESYAEQIKKRIMEPLSLKETVLPGSSMDIPKKNARGYLNMGDKLVDITLFNPSFANASGEMISTGEDMTTFFRALLGGKLLTPEMQKEMVTNTVDTPLGKYGLGIHATKLPDGTEVWGHGGGIPGFTNFAGGTKDGQHVISININVLGAEKQINNILASEFAAKSKKEPTDKEKKSKHREEVQNVMDQVVTNKKIPSVIAGGLKDGKRWSYATGTASYEMPRPVEPNFSFRIGSITKTFTASVVLQLAEEKQLNLDDTVEKWLPGVVKGNGYDGSKITIRQLLNHTSGIAAYTDLDMRDITLPQNPFRYYSTDELISLALAKPSVFAPGEGWDYSNTNTVIAGEIIRKVTGDTYAEQIRKRFIEPLGLKETFVMEASSHIPGKHANGYNMDRSGRLYDLTEINQSWANAAGDMVSTVKDLTTFFSALLGGKLLNQELMDQMFTTVDSPIGKVGLGVYEDKTPDGQSYWGHAGGTFGFETRVGGPIGGEHILVTAINAVGPEVNTGRDKIFNKEFGR</sequence>
<organism evidence="2 3">
    <name type="scientific">Bacillus wiedmannii</name>
    <dbReference type="NCBI Taxonomy" id="1890302"/>
    <lineage>
        <taxon>Bacteria</taxon>
        <taxon>Bacillati</taxon>
        <taxon>Bacillota</taxon>
        <taxon>Bacilli</taxon>
        <taxon>Bacillales</taxon>
        <taxon>Bacillaceae</taxon>
        <taxon>Bacillus</taxon>
        <taxon>Bacillus cereus group</taxon>
    </lineage>
</organism>
<name>A0A2A7BMR1_9BACI</name>
<dbReference type="PANTHER" id="PTHR46825">
    <property type="entry name" value="D-ALANYL-D-ALANINE-CARBOXYPEPTIDASE/ENDOPEPTIDASE AMPH"/>
    <property type="match status" value="1"/>
</dbReference>
<accession>A0A2A7BMR1</accession>
<evidence type="ECO:0000259" key="1">
    <source>
        <dbReference type="Pfam" id="PF00144"/>
    </source>
</evidence>
<proteinExistence type="predicted"/>
<feature type="domain" description="Beta-lactamase-related" evidence="1">
    <location>
        <begin position="41"/>
        <end position="356"/>
    </location>
</feature>
<dbReference type="Proteomes" id="UP000220111">
    <property type="component" value="Unassembled WGS sequence"/>
</dbReference>
<dbReference type="InterPro" id="IPR001466">
    <property type="entry name" value="Beta-lactam-related"/>
</dbReference>
<dbReference type="SUPFAM" id="SSF56601">
    <property type="entry name" value="beta-lactamase/transpeptidase-like"/>
    <property type="match status" value="2"/>
</dbReference>
<dbReference type="AlphaFoldDB" id="A0A2A7BMR1"/>
<dbReference type="InterPro" id="IPR050491">
    <property type="entry name" value="AmpC-like"/>
</dbReference>
<evidence type="ECO:0000313" key="2">
    <source>
        <dbReference type="EMBL" id="PDY38571.1"/>
    </source>
</evidence>